<protein>
    <submittedName>
        <fullName evidence="1">Uncharacterized protein</fullName>
    </submittedName>
</protein>
<reference evidence="1" key="2">
    <citation type="submission" date="2025-09" db="UniProtKB">
        <authorList>
            <consortium name="EnsemblPlants"/>
        </authorList>
    </citation>
    <scope>IDENTIFICATION</scope>
</reference>
<dbReference type="EnsemblPlants" id="AVESA.00010b.r2.7DG1345190.1">
    <property type="protein sequence ID" value="AVESA.00010b.r2.7DG1345190.1.CDS.1"/>
    <property type="gene ID" value="AVESA.00010b.r2.7DG1345190"/>
</dbReference>
<evidence type="ECO:0000313" key="2">
    <source>
        <dbReference type="Proteomes" id="UP001732700"/>
    </source>
</evidence>
<keyword evidence="2" id="KW-1185">Reference proteome</keyword>
<sequence>MPSLRPLHGLDSYATATKLSVDTIGIVTLPSDGAEHFVLAALKFTLKYGQYEVHVFRSEPGTWTRYVLLDAKLNAHGMALGPEKVINLGGGKIGWVDLWQGILMCSVVDENPVLSFIPLPTLLPANQAEFNQNGFTNGRPFRDVVVVCSTADDGGAIIGCVEGEICTRRVAVETPDVSGAEVLSDSELWLHLIAAGQEDCVEYLGLRIITWARPVSSDFWHRSYLLHVDEILADSRPSHSTSDIMSADNLNNLTLKELITCFPTMSMVDGDAVYLLCKGQLEDQKAWVVTVDTRNKTALELVPFSSRGSYFSGMNFTPCALSKYL</sequence>
<accession>A0ACD6ABT4</accession>
<reference evidence="1" key="1">
    <citation type="submission" date="2021-05" db="EMBL/GenBank/DDBJ databases">
        <authorList>
            <person name="Scholz U."/>
            <person name="Mascher M."/>
            <person name="Fiebig A."/>
        </authorList>
    </citation>
    <scope>NUCLEOTIDE SEQUENCE [LARGE SCALE GENOMIC DNA]</scope>
</reference>
<name>A0ACD6ABT4_AVESA</name>
<organism evidence="1 2">
    <name type="scientific">Avena sativa</name>
    <name type="common">Oat</name>
    <dbReference type="NCBI Taxonomy" id="4498"/>
    <lineage>
        <taxon>Eukaryota</taxon>
        <taxon>Viridiplantae</taxon>
        <taxon>Streptophyta</taxon>
        <taxon>Embryophyta</taxon>
        <taxon>Tracheophyta</taxon>
        <taxon>Spermatophyta</taxon>
        <taxon>Magnoliopsida</taxon>
        <taxon>Liliopsida</taxon>
        <taxon>Poales</taxon>
        <taxon>Poaceae</taxon>
        <taxon>BOP clade</taxon>
        <taxon>Pooideae</taxon>
        <taxon>Poodae</taxon>
        <taxon>Poeae</taxon>
        <taxon>Poeae Chloroplast Group 1 (Aveneae type)</taxon>
        <taxon>Aveninae</taxon>
        <taxon>Avena</taxon>
    </lineage>
</organism>
<proteinExistence type="predicted"/>
<evidence type="ECO:0000313" key="1">
    <source>
        <dbReference type="EnsemblPlants" id="AVESA.00010b.r2.7DG1345190.1.CDS.1"/>
    </source>
</evidence>
<dbReference type="Proteomes" id="UP001732700">
    <property type="component" value="Chromosome 7D"/>
</dbReference>